<dbReference type="GO" id="GO:0005737">
    <property type="term" value="C:cytoplasm"/>
    <property type="evidence" value="ECO:0007669"/>
    <property type="project" value="UniProtKB-SubCell"/>
</dbReference>
<dbReference type="PANTHER" id="PTHR45526:SF6">
    <property type="entry name" value="TRANSCRIPTIONAL REGULATORY PROTEIN CITT"/>
    <property type="match status" value="1"/>
</dbReference>
<gene>
    <name evidence="11" type="ORF">AB3N04_09815</name>
</gene>
<dbReference type="PIRSF" id="PIRSF006171">
    <property type="entry name" value="RR_citrat_malat"/>
    <property type="match status" value="1"/>
</dbReference>
<proteinExistence type="predicted"/>
<keyword evidence="3 9" id="KW-0597">Phosphoprotein</keyword>
<feature type="domain" description="Response regulatory" evidence="10">
    <location>
        <begin position="6"/>
        <end position="123"/>
    </location>
</feature>
<dbReference type="PROSITE" id="PS50110">
    <property type="entry name" value="RESPONSE_REGULATORY"/>
    <property type="match status" value="1"/>
</dbReference>
<sequence>MKELYKVLIVEDDFRVAEITQRFVEKVEGFEVIRICKTGAETELLLSNHPLPDLVLLDVYIPDVEGLELFWSIRRNQPNVDLIMTTAAKEVPTFEEVLRGGIFDYIVKPVDFNRFKSTLERYKKQRTTLAVKDQLSQEEIDQLTGVAGSHPSFSKEYDKLPKGIDSLTLEKVQTVLSMGKEAGLTASDLGEAVGTSRSTARRYLEYLVSINQAKAELKYGDVGRPERRYTTP</sequence>
<dbReference type="Gene3D" id="3.40.50.2300">
    <property type="match status" value="1"/>
</dbReference>
<reference evidence="11" key="1">
    <citation type="submission" date="2024-07" db="EMBL/GenBank/DDBJ databases">
        <title>Identification and characteristics of an arsenic-resistant bacterial isolate, which belongs to a novel species.</title>
        <authorList>
            <person name="Juszczyk A."/>
            <person name="Kowalczyk A."/>
            <person name="Was K."/>
            <person name="Kosowicz W."/>
            <person name="Budzyn A."/>
            <person name="Latowski D."/>
        </authorList>
    </citation>
    <scope>NUCLEOTIDE SEQUENCE</scope>
    <source>
        <strain evidence="11">As8PL</strain>
    </source>
</reference>
<dbReference type="GO" id="GO:0003677">
    <property type="term" value="F:DNA binding"/>
    <property type="evidence" value="ECO:0007669"/>
    <property type="project" value="UniProtKB-KW"/>
</dbReference>
<evidence type="ECO:0000256" key="9">
    <source>
        <dbReference type="PROSITE-ProRule" id="PRU00169"/>
    </source>
</evidence>
<evidence type="ECO:0000259" key="10">
    <source>
        <dbReference type="PROSITE" id="PS50110"/>
    </source>
</evidence>
<dbReference type="EMBL" id="CP162551">
    <property type="protein sequence ID" value="XDI38575.1"/>
    <property type="molecule type" value="Genomic_DNA"/>
</dbReference>
<name>A0AB39BX68_9BACI</name>
<evidence type="ECO:0000256" key="2">
    <source>
        <dbReference type="ARBA" id="ARBA00022490"/>
    </source>
</evidence>
<keyword evidence="6" id="KW-0238">DNA-binding</keyword>
<evidence type="ECO:0000313" key="11">
    <source>
        <dbReference type="EMBL" id="XDI38575.1"/>
    </source>
</evidence>
<keyword evidence="4" id="KW-0902">Two-component regulatory system</keyword>
<dbReference type="InterPro" id="IPR001789">
    <property type="entry name" value="Sig_transdc_resp-reg_receiver"/>
</dbReference>
<dbReference type="Pfam" id="PF20714">
    <property type="entry name" value="HTH_64"/>
    <property type="match status" value="1"/>
</dbReference>
<dbReference type="GO" id="GO:0003700">
    <property type="term" value="F:DNA-binding transcription factor activity"/>
    <property type="evidence" value="ECO:0007669"/>
    <property type="project" value="InterPro"/>
</dbReference>
<evidence type="ECO:0000256" key="3">
    <source>
        <dbReference type="ARBA" id="ARBA00022553"/>
    </source>
</evidence>
<evidence type="ECO:0000256" key="1">
    <source>
        <dbReference type="ARBA" id="ARBA00004496"/>
    </source>
</evidence>
<dbReference type="GO" id="GO:0000156">
    <property type="term" value="F:phosphorelay response regulator activity"/>
    <property type="evidence" value="ECO:0007669"/>
    <property type="project" value="TreeGrafter"/>
</dbReference>
<keyword evidence="8" id="KW-0804">Transcription</keyword>
<feature type="modified residue" description="4-aspartylphosphate" evidence="9">
    <location>
        <position position="58"/>
    </location>
</feature>
<protein>
    <submittedName>
        <fullName evidence="11">Response regulator</fullName>
    </submittedName>
</protein>
<dbReference type="Pfam" id="PF00072">
    <property type="entry name" value="Response_reg"/>
    <property type="match status" value="1"/>
</dbReference>
<dbReference type="CDD" id="cd19925">
    <property type="entry name" value="REC_citrate_TCS"/>
    <property type="match status" value="1"/>
</dbReference>
<dbReference type="AlphaFoldDB" id="A0AB39BX68"/>
<dbReference type="PANTHER" id="PTHR45526">
    <property type="entry name" value="TRANSCRIPTIONAL REGULATORY PROTEIN DPIA"/>
    <property type="match status" value="1"/>
</dbReference>
<evidence type="ECO:0000256" key="4">
    <source>
        <dbReference type="ARBA" id="ARBA00023012"/>
    </source>
</evidence>
<evidence type="ECO:0000256" key="8">
    <source>
        <dbReference type="ARBA" id="ARBA00023163"/>
    </source>
</evidence>
<dbReference type="InterPro" id="IPR024187">
    <property type="entry name" value="Sig_transdc_resp-reg_cit/mal"/>
</dbReference>
<keyword evidence="7" id="KW-0010">Activator</keyword>
<keyword evidence="5" id="KW-0805">Transcription regulation</keyword>
<dbReference type="RefSeq" id="WP_368505850.1">
    <property type="nucleotide sequence ID" value="NZ_CP162551.1"/>
</dbReference>
<evidence type="ECO:0000256" key="7">
    <source>
        <dbReference type="ARBA" id="ARBA00023159"/>
    </source>
</evidence>
<dbReference type="SMART" id="SM00448">
    <property type="entry name" value="REC"/>
    <property type="match status" value="1"/>
</dbReference>
<dbReference type="InterPro" id="IPR051271">
    <property type="entry name" value="2C-system_Tx_regulators"/>
</dbReference>
<dbReference type="InterPro" id="IPR048714">
    <property type="entry name" value="DpiA-like_HTH"/>
</dbReference>
<organism evidence="11">
    <name type="scientific">Alkalihalophilus sp. As8PL</name>
    <dbReference type="NCBI Taxonomy" id="3237103"/>
    <lineage>
        <taxon>Bacteria</taxon>
        <taxon>Bacillati</taxon>
        <taxon>Bacillota</taxon>
        <taxon>Bacilli</taxon>
        <taxon>Bacillales</taxon>
        <taxon>Bacillaceae</taxon>
        <taxon>Alkalihalophilus</taxon>
    </lineage>
</organism>
<evidence type="ECO:0000256" key="5">
    <source>
        <dbReference type="ARBA" id="ARBA00023015"/>
    </source>
</evidence>
<evidence type="ECO:0000256" key="6">
    <source>
        <dbReference type="ARBA" id="ARBA00023125"/>
    </source>
</evidence>
<dbReference type="InterPro" id="IPR011006">
    <property type="entry name" value="CheY-like_superfamily"/>
</dbReference>
<comment type="subcellular location">
    <subcellularLocation>
        <location evidence="1">Cytoplasm</location>
    </subcellularLocation>
</comment>
<keyword evidence="2" id="KW-0963">Cytoplasm</keyword>
<dbReference type="SUPFAM" id="SSF52172">
    <property type="entry name" value="CheY-like"/>
    <property type="match status" value="1"/>
</dbReference>
<accession>A0AB39BX68</accession>